<proteinExistence type="predicted"/>
<reference evidence="1 2" key="1">
    <citation type="journal article" date="2016" name="Nat. Commun.">
        <title>Thousands of microbial genomes shed light on interconnected biogeochemical processes in an aquifer system.</title>
        <authorList>
            <person name="Anantharaman K."/>
            <person name="Brown C.T."/>
            <person name="Hug L.A."/>
            <person name="Sharon I."/>
            <person name="Castelle C.J."/>
            <person name="Probst A.J."/>
            <person name="Thomas B.C."/>
            <person name="Singh A."/>
            <person name="Wilkins M.J."/>
            <person name="Karaoz U."/>
            <person name="Brodie E.L."/>
            <person name="Williams K.H."/>
            <person name="Hubbard S.S."/>
            <person name="Banfield J.F."/>
        </authorList>
    </citation>
    <scope>NUCLEOTIDE SEQUENCE [LARGE SCALE GENOMIC DNA]</scope>
</reference>
<protein>
    <recommendedName>
        <fullName evidence="3">Methyltransferase type 11 domain-containing protein</fullName>
    </recommendedName>
</protein>
<dbReference type="InterPro" id="IPR029063">
    <property type="entry name" value="SAM-dependent_MTases_sf"/>
</dbReference>
<dbReference type="EMBL" id="MHMQ01000026">
    <property type="protein sequence ID" value="OGZ30095.1"/>
    <property type="molecule type" value="Genomic_DNA"/>
</dbReference>
<evidence type="ECO:0000313" key="1">
    <source>
        <dbReference type="EMBL" id="OGZ30095.1"/>
    </source>
</evidence>
<dbReference type="SUPFAM" id="SSF53335">
    <property type="entry name" value="S-adenosyl-L-methionine-dependent methyltransferases"/>
    <property type="match status" value="1"/>
</dbReference>
<gene>
    <name evidence="1" type="ORF">A2931_04280</name>
</gene>
<sequence>MGQASKYENKNPLHRRALNRFLKRIKNSVDDVKAARVLELGSADGYVVKYLKNHNPALELCGVDIDEEALERAREMNPETRFEYGNLETGILPKERFDITMVLEVFEHIQDTEKALLNMKKLNSKYFLISVPREPFFRILNFLRGRHWGRLGNHPEHLHVWRKNEFRRVVSKYFVVKKDYSSFPWTIFLATKKDN</sequence>
<dbReference type="PANTHER" id="PTHR43861">
    <property type="entry name" value="TRANS-ACONITATE 2-METHYLTRANSFERASE-RELATED"/>
    <property type="match status" value="1"/>
</dbReference>
<dbReference type="AlphaFoldDB" id="A0A1G2EWB8"/>
<evidence type="ECO:0000313" key="2">
    <source>
        <dbReference type="Proteomes" id="UP000177486"/>
    </source>
</evidence>
<evidence type="ECO:0008006" key="3">
    <source>
        <dbReference type="Google" id="ProtNLM"/>
    </source>
</evidence>
<name>A0A1G2EWB8_9BACT</name>
<comment type="caution">
    <text evidence="1">The sequence shown here is derived from an EMBL/GenBank/DDBJ whole genome shotgun (WGS) entry which is preliminary data.</text>
</comment>
<dbReference type="CDD" id="cd02440">
    <property type="entry name" value="AdoMet_MTases"/>
    <property type="match status" value="1"/>
</dbReference>
<dbReference type="Pfam" id="PF13489">
    <property type="entry name" value="Methyltransf_23"/>
    <property type="match status" value="1"/>
</dbReference>
<accession>A0A1G2EWB8</accession>
<organism evidence="1 2">
    <name type="scientific">Candidatus Niyogibacteria bacterium RIFCSPLOWO2_01_FULL_45_48</name>
    <dbReference type="NCBI Taxonomy" id="1801724"/>
    <lineage>
        <taxon>Bacteria</taxon>
        <taxon>Candidatus Niyogiibacteriota</taxon>
    </lineage>
</organism>
<dbReference type="Gene3D" id="3.40.50.150">
    <property type="entry name" value="Vaccinia Virus protein VP39"/>
    <property type="match status" value="1"/>
</dbReference>
<dbReference type="Proteomes" id="UP000177486">
    <property type="component" value="Unassembled WGS sequence"/>
</dbReference>
<dbReference type="PANTHER" id="PTHR43861:SF6">
    <property type="entry name" value="METHYLTRANSFERASE TYPE 11"/>
    <property type="match status" value="1"/>
</dbReference>